<comment type="function">
    <text evidence="9 10">Fluoride-specific ion channel. Important for reducing fluoride concentration in the cell, thus reducing its toxicity.</text>
</comment>
<dbReference type="Proteomes" id="UP000477750">
    <property type="component" value="Unassembled WGS sequence"/>
</dbReference>
<comment type="similarity">
    <text evidence="7 10">Belongs to the fluoride channel Fluc/FEX (TC 1.A.43) family.</text>
</comment>
<comment type="caution">
    <text evidence="11">The sequence shown here is derived from an EMBL/GenBank/DDBJ whole genome shotgun (WGS) entry which is preliminary data.</text>
</comment>
<keyword evidence="12" id="KW-1185">Reference proteome</keyword>
<feature type="binding site" evidence="10">
    <location>
        <position position="69"/>
    </location>
    <ligand>
        <name>Na(+)</name>
        <dbReference type="ChEBI" id="CHEBI:29101"/>
        <note>structural</note>
    </ligand>
</feature>
<organism evidence="11 12">
    <name type="scientific">Glycomyces albidus</name>
    <dbReference type="NCBI Taxonomy" id="2656774"/>
    <lineage>
        <taxon>Bacteria</taxon>
        <taxon>Bacillati</taxon>
        <taxon>Actinomycetota</taxon>
        <taxon>Actinomycetes</taxon>
        <taxon>Glycomycetales</taxon>
        <taxon>Glycomycetaceae</taxon>
        <taxon>Glycomyces</taxon>
    </lineage>
</organism>
<feature type="transmembrane region" description="Helical" evidence="10">
    <location>
        <begin position="97"/>
        <end position="118"/>
    </location>
</feature>
<evidence type="ECO:0000256" key="6">
    <source>
        <dbReference type="ARBA" id="ARBA00023303"/>
    </source>
</evidence>
<dbReference type="NCBIfam" id="TIGR00494">
    <property type="entry name" value="crcB"/>
    <property type="match status" value="1"/>
</dbReference>
<keyword evidence="10" id="KW-0915">Sodium</keyword>
<keyword evidence="3 10" id="KW-0812">Transmembrane</keyword>
<dbReference type="GO" id="GO:0140114">
    <property type="term" value="P:cellular detoxification of fluoride"/>
    <property type="evidence" value="ECO:0007669"/>
    <property type="project" value="UniProtKB-UniRule"/>
</dbReference>
<dbReference type="EMBL" id="WIAO01000020">
    <property type="protein sequence ID" value="MQM27118.1"/>
    <property type="molecule type" value="Genomic_DNA"/>
</dbReference>
<evidence type="ECO:0000313" key="12">
    <source>
        <dbReference type="Proteomes" id="UP000477750"/>
    </source>
</evidence>
<sequence>MTLLLIAAGAAIGAPARFLTDLVAAHYLGRRLPWGTLAVNTAGSGLAVFLAAAVADPAWSAFLAVGFCGALTTFSTLSFETLKLAEEGRWAHAVLNIAMNLAGGLAAGLAGLGLARLLGL</sequence>
<evidence type="ECO:0000256" key="1">
    <source>
        <dbReference type="ARBA" id="ARBA00004651"/>
    </source>
</evidence>
<dbReference type="Pfam" id="PF02537">
    <property type="entry name" value="CRCB"/>
    <property type="match status" value="1"/>
</dbReference>
<evidence type="ECO:0000256" key="8">
    <source>
        <dbReference type="ARBA" id="ARBA00035585"/>
    </source>
</evidence>
<comment type="activity regulation">
    <text evidence="10">Na(+) is not transported, but it plays an essential structural role and its presence is essential for fluoride channel function.</text>
</comment>
<reference evidence="11 12" key="1">
    <citation type="submission" date="2019-10" db="EMBL/GenBank/DDBJ databases">
        <title>Glycomyces albidus sp. nov., a novel actinomycete isolated from rhizosphere soil of wheat (Triticum aestivum L.).</title>
        <authorList>
            <person name="Qian L."/>
        </authorList>
    </citation>
    <scope>NUCLEOTIDE SEQUENCE [LARGE SCALE GENOMIC DNA]</scope>
    <source>
        <strain evidence="11 12">NEAU-7082</strain>
    </source>
</reference>
<keyword evidence="2 10" id="KW-1003">Cell membrane</keyword>
<comment type="subcellular location">
    <subcellularLocation>
        <location evidence="1 10">Cell membrane</location>
        <topology evidence="1 10">Multi-pass membrane protein</topology>
    </subcellularLocation>
</comment>
<proteinExistence type="inferred from homology"/>
<keyword evidence="5 10" id="KW-0472">Membrane</keyword>
<dbReference type="PANTHER" id="PTHR28259:SF1">
    <property type="entry name" value="FLUORIDE EXPORT PROTEIN 1-RELATED"/>
    <property type="match status" value="1"/>
</dbReference>
<dbReference type="PANTHER" id="PTHR28259">
    <property type="entry name" value="FLUORIDE EXPORT PROTEIN 1-RELATED"/>
    <property type="match status" value="1"/>
</dbReference>
<dbReference type="InterPro" id="IPR003691">
    <property type="entry name" value="FluC"/>
</dbReference>
<protein>
    <recommendedName>
        <fullName evidence="10">Fluoride-specific ion channel FluC</fullName>
    </recommendedName>
</protein>
<dbReference type="RefSeq" id="WP_153026261.1">
    <property type="nucleotide sequence ID" value="NZ_WIAO01000020.1"/>
</dbReference>
<dbReference type="AlphaFoldDB" id="A0A6L5GBW7"/>
<feature type="transmembrane region" description="Helical" evidence="10">
    <location>
        <begin position="32"/>
        <end position="52"/>
    </location>
</feature>
<evidence type="ECO:0000256" key="4">
    <source>
        <dbReference type="ARBA" id="ARBA00022989"/>
    </source>
</evidence>
<keyword evidence="10" id="KW-0406">Ion transport</keyword>
<evidence type="ECO:0000256" key="5">
    <source>
        <dbReference type="ARBA" id="ARBA00023136"/>
    </source>
</evidence>
<keyword evidence="4 10" id="KW-1133">Transmembrane helix</keyword>
<evidence type="ECO:0000256" key="3">
    <source>
        <dbReference type="ARBA" id="ARBA00022692"/>
    </source>
</evidence>
<accession>A0A6L5GBW7</accession>
<evidence type="ECO:0000313" key="11">
    <source>
        <dbReference type="EMBL" id="MQM27118.1"/>
    </source>
</evidence>
<evidence type="ECO:0000256" key="7">
    <source>
        <dbReference type="ARBA" id="ARBA00035120"/>
    </source>
</evidence>
<dbReference type="HAMAP" id="MF_00454">
    <property type="entry name" value="FluC"/>
    <property type="match status" value="1"/>
</dbReference>
<comment type="catalytic activity">
    <reaction evidence="8">
        <text>fluoride(in) = fluoride(out)</text>
        <dbReference type="Rhea" id="RHEA:76159"/>
        <dbReference type="ChEBI" id="CHEBI:17051"/>
    </reaction>
    <physiologicalReaction direction="left-to-right" evidence="8">
        <dbReference type="Rhea" id="RHEA:76160"/>
    </physiologicalReaction>
</comment>
<keyword evidence="6 10" id="KW-0407">Ion channel</keyword>
<dbReference type="GO" id="GO:0046872">
    <property type="term" value="F:metal ion binding"/>
    <property type="evidence" value="ECO:0007669"/>
    <property type="project" value="UniProtKB-KW"/>
</dbReference>
<gene>
    <name evidence="10 11" type="primary">crcB</name>
    <name evidence="10" type="synonym">fluC</name>
    <name evidence="11" type="ORF">GFD30_16270</name>
</gene>
<dbReference type="GO" id="GO:0005886">
    <property type="term" value="C:plasma membrane"/>
    <property type="evidence" value="ECO:0007669"/>
    <property type="project" value="UniProtKB-SubCell"/>
</dbReference>
<keyword evidence="10" id="KW-0813">Transport</keyword>
<feature type="binding site" evidence="10">
    <location>
        <position position="72"/>
    </location>
    <ligand>
        <name>Na(+)</name>
        <dbReference type="ChEBI" id="CHEBI:29101"/>
        <note>structural</note>
    </ligand>
</feature>
<dbReference type="GO" id="GO:0062054">
    <property type="term" value="F:fluoride channel activity"/>
    <property type="evidence" value="ECO:0007669"/>
    <property type="project" value="UniProtKB-UniRule"/>
</dbReference>
<evidence type="ECO:0000256" key="2">
    <source>
        <dbReference type="ARBA" id="ARBA00022475"/>
    </source>
</evidence>
<keyword evidence="10" id="KW-0479">Metal-binding</keyword>
<evidence type="ECO:0000256" key="10">
    <source>
        <dbReference type="HAMAP-Rule" id="MF_00454"/>
    </source>
</evidence>
<feature type="transmembrane region" description="Helical" evidence="10">
    <location>
        <begin position="59"/>
        <end position="77"/>
    </location>
</feature>
<evidence type="ECO:0000256" key="9">
    <source>
        <dbReference type="ARBA" id="ARBA00049940"/>
    </source>
</evidence>
<name>A0A6L5GBW7_9ACTN</name>